<reference evidence="1 2" key="1">
    <citation type="journal article" date="2016" name="Nat. Biotechnol.">
        <title>Measurement of bacterial replication rates in microbial communities.</title>
        <authorList>
            <person name="Brown C.T."/>
            <person name="Olm M.R."/>
            <person name="Thomas B.C."/>
            <person name="Banfield J.F."/>
        </authorList>
    </citation>
    <scope>NUCLEOTIDE SEQUENCE [LARGE SCALE GENOMIC DNA]</scope>
    <source>
        <strain evidence="1">46_33</strain>
    </source>
</reference>
<dbReference type="EMBL" id="MNTG01000026">
    <property type="protein sequence ID" value="OLA37941.1"/>
    <property type="molecule type" value="Genomic_DNA"/>
</dbReference>
<comment type="caution">
    <text evidence="1">The sequence shown here is derived from an EMBL/GenBank/DDBJ whole genome shotgun (WGS) entry which is preliminary data.</text>
</comment>
<name>A0A1Q6R6E7_9FIRM</name>
<accession>A0A1Q6R6E7</accession>
<organism evidence="1 2">
    <name type="scientific">Phascolarctobacterium succinatutens</name>
    <dbReference type="NCBI Taxonomy" id="626940"/>
    <lineage>
        <taxon>Bacteria</taxon>
        <taxon>Bacillati</taxon>
        <taxon>Bacillota</taxon>
        <taxon>Negativicutes</taxon>
        <taxon>Acidaminococcales</taxon>
        <taxon>Acidaminococcaceae</taxon>
        <taxon>Phascolarctobacterium</taxon>
    </lineage>
</organism>
<proteinExistence type="predicted"/>
<evidence type="ECO:0000313" key="2">
    <source>
        <dbReference type="Proteomes" id="UP000186777"/>
    </source>
</evidence>
<keyword evidence="1" id="KW-0808">Transferase</keyword>
<protein>
    <submittedName>
        <fullName evidence="1">Serine kinase</fullName>
    </submittedName>
</protein>
<dbReference type="RefSeq" id="WP_303679696.1">
    <property type="nucleotide sequence ID" value="NZ_DBEYSM010000052.1"/>
</dbReference>
<sequence>MKVKEMIEKLDLKLLTKDVSEDALYAEVEGGYASDLLSNAMGQGQPGMVWVTMQGHQNVAAVASLIGFAAVIVAGDGPVADDTLHKANLNDVVVAATEAPAFEVIGKLYELGVGKKD</sequence>
<evidence type="ECO:0000313" key="1">
    <source>
        <dbReference type="EMBL" id="OLA37941.1"/>
    </source>
</evidence>
<keyword evidence="1" id="KW-0418">Kinase</keyword>
<dbReference type="SUPFAM" id="SSF75138">
    <property type="entry name" value="HprK N-terminal domain-like"/>
    <property type="match status" value="1"/>
</dbReference>
<dbReference type="Proteomes" id="UP000186777">
    <property type="component" value="Unassembled WGS sequence"/>
</dbReference>
<dbReference type="AlphaFoldDB" id="A0A1Q6R6E7"/>
<dbReference type="GO" id="GO:0016301">
    <property type="term" value="F:kinase activity"/>
    <property type="evidence" value="ECO:0007669"/>
    <property type="project" value="UniProtKB-KW"/>
</dbReference>
<gene>
    <name evidence="1" type="ORF">BHW43_04780</name>
</gene>
<dbReference type="STRING" id="626940.BHW43_04780"/>
<dbReference type="InterPro" id="IPR028979">
    <property type="entry name" value="Ser_kin/Pase_Hpr-like_N_sf"/>
</dbReference>